<dbReference type="GO" id="GO:0071949">
    <property type="term" value="F:FAD binding"/>
    <property type="evidence" value="ECO:0007669"/>
    <property type="project" value="InterPro"/>
</dbReference>
<dbReference type="AlphaFoldDB" id="A0A6A6PB19"/>
<keyword evidence="5" id="KW-0503">Monooxygenase</keyword>
<evidence type="ECO:0000256" key="2">
    <source>
        <dbReference type="ARBA" id="ARBA00022630"/>
    </source>
</evidence>
<dbReference type="InterPro" id="IPR050493">
    <property type="entry name" value="FAD-dep_Monooxygenase_BioMet"/>
</dbReference>
<evidence type="ECO:0000256" key="3">
    <source>
        <dbReference type="ARBA" id="ARBA00022827"/>
    </source>
</evidence>
<evidence type="ECO:0000313" key="7">
    <source>
        <dbReference type="EMBL" id="KAF2461171.1"/>
    </source>
</evidence>
<dbReference type="OrthoDB" id="9993796at2759"/>
<sequence length="473" mass="52006">MVSAKPSRGVGPDGIAYPRSSGVKVIVIGLGYSGVVTAIECHRKGHDVVVYEQAPELTELGDIIGITANAAQIIAKWGNGKVHSQIEPLLCTWAANNIRKHDTGEIIFPQPMDGYAAGSGYTGPRGPMAMIFANHCRELGIPINLGKRVTEYFETENEAGIVVDGQRISADCVIACDGVKSAARPFITGINDKPHHTGYAAYRAWFSSEEARKNPKLSWLFEGEYDKMETYIGPDQHCIIGTCSHQNGVVWTMTHKDIYDTASESWAFPGKHEDVLNYTKGWHSRIHDVVNATPASQLVDYKLLWRDALPSWVSRHGRMIVLGDSAHPFLPTSAQGAGQAIEDGATVAICLELAGKGNTPLGLRTCEKLRYARATLAQKIGFETRDVWHKTDWELAAKNPQSVSMPLPNWLFGHDPQKYAYDDFDAAAQAIKNGTTYVPTNLPPPGERHRVNDFKPQDASPWLRGEIVPRARL</sequence>
<dbReference type="GO" id="GO:0004497">
    <property type="term" value="F:monooxygenase activity"/>
    <property type="evidence" value="ECO:0007669"/>
    <property type="project" value="UniProtKB-KW"/>
</dbReference>
<accession>A0A6A6PB19</accession>
<protein>
    <recommendedName>
        <fullName evidence="6">FAD-binding domain-containing protein</fullName>
    </recommendedName>
</protein>
<dbReference type="Proteomes" id="UP000799766">
    <property type="component" value="Unassembled WGS sequence"/>
</dbReference>
<proteinExistence type="inferred from homology"/>
<keyword evidence="8" id="KW-1185">Reference proteome</keyword>
<dbReference type="InterPro" id="IPR002938">
    <property type="entry name" value="FAD-bd"/>
</dbReference>
<evidence type="ECO:0000259" key="6">
    <source>
        <dbReference type="Pfam" id="PF01494"/>
    </source>
</evidence>
<feature type="domain" description="FAD-binding" evidence="6">
    <location>
        <begin position="132"/>
        <end position="358"/>
    </location>
</feature>
<keyword evidence="2" id="KW-0285">Flavoprotein</keyword>
<organism evidence="7 8">
    <name type="scientific">Lineolata rhizophorae</name>
    <dbReference type="NCBI Taxonomy" id="578093"/>
    <lineage>
        <taxon>Eukaryota</taxon>
        <taxon>Fungi</taxon>
        <taxon>Dikarya</taxon>
        <taxon>Ascomycota</taxon>
        <taxon>Pezizomycotina</taxon>
        <taxon>Dothideomycetes</taxon>
        <taxon>Dothideomycetes incertae sedis</taxon>
        <taxon>Lineolatales</taxon>
        <taxon>Lineolataceae</taxon>
        <taxon>Lineolata</taxon>
    </lineage>
</organism>
<dbReference type="SUPFAM" id="SSF54373">
    <property type="entry name" value="FAD-linked reductases, C-terminal domain"/>
    <property type="match status" value="1"/>
</dbReference>
<reference evidence="7" key="1">
    <citation type="journal article" date="2020" name="Stud. Mycol.">
        <title>101 Dothideomycetes genomes: a test case for predicting lifestyles and emergence of pathogens.</title>
        <authorList>
            <person name="Haridas S."/>
            <person name="Albert R."/>
            <person name="Binder M."/>
            <person name="Bloem J."/>
            <person name="Labutti K."/>
            <person name="Salamov A."/>
            <person name="Andreopoulos B."/>
            <person name="Baker S."/>
            <person name="Barry K."/>
            <person name="Bills G."/>
            <person name="Bluhm B."/>
            <person name="Cannon C."/>
            <person name="Castanera R."/>
            <person name="Culley D."/>
            <person name="Daum C."/>
            <person name="Ezra D."/>
            <person name="Gonzalez J."/>
            <person name="Henrissat B."/>
            <person name="Kuo A."/>
            <person name="Liang C."/>
            <person name="Lipzen A."/>
            <person name="Lutzoni F."/>
            <person name="Magnuson J."/>
            <person name="Mondo S."/>
            <person name="Nolan M."/>
            <person name="Ohm R."/>
            <person name="Pangilinan J."/>
            <person name="Park H.-J."/>
            <person name="Ramirez L."/>
            <person name="Alfaro M."/>
            <person name="Sun H."/>
            <person name="Tritt A."/>
            <person name="Yoshinaga Y."/>
            <person name="Zwiers L.-H."/>
            <person name="Turgeon B."/>
            <person name="Goodwin S."/>
            <person name="Spatafora J."/>
            <person name="Crous P."/>
            <person name="Grigoriev I."/>
        </authorList>
    </citation>
    <scope>NUCLEOTIDE SEQUENCE</scope>
    <source>
        <strain evidence="7">ATCC 16933</strain>
    </source>
</reference>
<evidence type="ECO:0000256" key="1">
    <source>
        <dbReference type="ARBA" id="ARBA00007992"/>
    </source>
</evidence>
<gene>
    <name evidence="7" type="ORF">BDY21DRAFT_140326</name>
</gene>
<dbReference type="PANTHER" id="PTHR13789:SF236">
    <property type="entry name" value="MONOOXYGENASE, PUTATIVE (AFU_ORTHOLOGUE AFUA_6G12060)-RELATED"/>
    <property type="match status" value="1"/>
</dbReference>
<dbReference type="Pfam" id="PF01494">
    <property type="entry name" value="FAD_binding_3"/>
    <property type="match status" value="1"/>
</dbReference>
<dbReference type="PANTHER" id="PTHR13789">
    <property type="entry name" value="MONOOXYGENASE"/>
    <property type="match status" value="1"/>
</dbReference>
<keyword evidence="4" id="KW-0560">Oxidoreductase</keyword>
<name>A0A6A6PB19_9PEZI</name>
<keyword evidence="3" id="KW-0274">FAD</keyword>
<evidence type="ECO:0000256" key="5">
    <source>
        <dbReference type="ARBA" id="ARBA00023033"/>
    </source>
</evidence>
<dbReference type="EMBL" id="MU001672">
    <property type="protein sequence ID" value="KAF2461171.1"/>
    <property type="molecule type" value="Genomic_DNA"/>
</dbReference>
<comment type="similarity">
    <text evidence="1">Belongs to the paxM FAD-dependent monooxygenase family.</text>
</comment>
<evidence type="ECO:0000256" key="4">
    <source>
        <dbReference type="ARBA" id="ARBA00023002"/>
    </source>
</evidence>
<dbReference type="Gene3D" id="3.50.50.60">
    <property type="entry name" value="FAD/NAD(P)-binding domain"/>
    <property type="match status" value="1"/>
</dbReference>
<evidence type="ECO:0000313" key="8">
    <source>
        <dbReference type="Proteomes" id="UP000799766"/>
    </source>
</evidence>
<dbReference type="InterPro" id="IPR036188">
    <property type="entry name" value="FAD/NAD-bd_sf"/>
</dbReference>
<dbReference type="PRINTS" id="PR00420">
    <property type="entry name" value="RNGMNOXGNASE"/>
</dbReference>
<dbReference type="SUPFAM" id="SSF51905">
    <property type="entry name" value="FAD/NAD(P)-binding domain"/>
    <property type="match status" value="1"/>
</dbReference>